<dbReference type="AlphaFoldDB" id="A0A1X2H5R4"/>
<evidence type="ECO:0000313" key="2">
    <source>
        <dbReference type="EMBL" id="ORY93813.1"/>
    </source>
</evidence>
<evidence type="ECO:0000256" key="1">
    <source>
        <dbReference type="SAM" id="MobiDB-lite"/>
    </source>
</evidence>
<dbReference type="InParanoid" id="A0A1X2H5R4"/>
<feature type="region of interest" description="Disordered" evidence="1">
    <location>
        <begin position="56"/>
        <end position="107"/>
    </location>
</feature>
<proteinExistence type="predicted"/>
<dbReference type="OrthoDB" id="2270197at2759"/>
<dbReference type="Proteomes" id="UP000242180">
    <property type="component" value="Unassembled WGS sequence"/>
</dbReference>
<protein>
    <submittedName>
        <fullName evidence="2">Uncharacterized protein</fullName>
    </submittedName>
</protein>
<reference evidence="2 3" key="1">
    <citation type="submission" date="2016-07" db="EMBL/GenBank/DDBJ databases">
        <title>Pervasive Adenine N6-methylation of Active Genes in Fungi.</title>
        <authorList>
            <consortium name="DOE Joint Genome Institute"/>
            <person name="Mondo S.J."/>
            <person name="Dannebaum R.O."/>
            <person name="Kuo R.C."/>
            <person name="Labutti K."/>
            <person name="Haridas S."/>
            <person name="Kuo A."/>
            <person name="Salamov A."/>
            <person name="Ahrendt S.R."/>
            <person name="Lipzen A."/>
            <person name="Sullivan W."/>
            <person name="Andreopoulos W.B."/>
            <person name="Clum A."/>
            <person name="Lindquist E."/>
            <person name="Daum C."/>
            <person name="Ramamoorthy G.K."/>
            <person name="Gryganskyi A."/>
            <person name="Culley D."/>
            <person name="Magnuson J.K."/>
            <person name="James T.Y."/>
            <person name="O'Malley M.A."/>
            <person name="Stajich J.E."/>
            <person name="Spatafora J.W."/>
            <person name="Visel A."/>
            <person name="Grigoriev I.V."/>
        </authorList>
    </citation>
    <scope>NUCLEOTIDE SEQUENCE [LARGE SCALE GENOMIC DNA]</scope>
    <source>
        <strain evidence="2 3">NRRL 2496</strain>
    </source>
</reference>
<feature type="compositionally biased region" description="Basic and acidic residues" evidence="1">
    <location>
        <begin position="80"/>
        <end position="89"/>
    </location>
</feature>
<accession>A0A1X2H5R4</accession>
<dbReference type="EMBL" id="MCGN01000008">
    <property type="protein sequence ID" value="ORY93813.1"/>
    <property type="molecule type" value="Genomic_DNA"/>
</dbReference>
<name>A0A1X2H5R4_SYNRA</name>
<organism evidence="2 3">
    <name type="scientific">Syncephalastrum racemosum</name>
    <name type="common">Filamentous fungus</name>
    <dbReference type="NCBI Taxonomy" id="13706"/>
    <lineage>
        <taxon>Eukaryota</taxon>
        <taxon>Fungi</taxon>
        <taxon>Fungi incertae sedis</taxon>
        <taxon>Mucoromycota</taxon>
        <taxon>Mucoromycotina</taxon>
        <taxon>Mucoromycetes</taxon>
        <taxon>Mucorales</taxon>
        <taxon>Syncephalastraceae</taxon>
        <taxon>Syncephalastrum</taxon>
    </lineage>
</organism>
<evidence type="ECO:0000313" key="3">
    <source>
        <dbReference type="Proteomes" id="UP000242180"/>
    </source>
</evidence>
<gene>
    <name evidence="2" type="ORF">BCR43DRAFT_495374</name>
</gene>
<keyword evidence="3" id="KW-1185">Reference proteome</keyword>
<sequence length="192" mass="22108">MSMRLSDLVGDLESIAQQNLGAERTPLCENIFDVQYSDLFESYSRLREAFWRPKVPPVRRTPSPEPTTPGVIVPAAAPEQAKKRTRADSETPTPPKRVKRTLKRTTRSKKRMASAVVPCLDTMWGLKQDLLRHLRRDHTQYDHTEFSALLTQCARICSRRQLHHLANYLVPVAEELRRTAASTELRKWMPHP</sequence>
<feature type="compositionally biased region" description="Basic residues" evidence="1">
    <location>
        <begin position="96"/>
        <end position="107"/>
    </location>
</feature>
<comment type="caution">
    <text evidence="2">The sequence shown here is derived from an EMBL/GenBank/DDBJ whole genome shotgun (WGS) entry which is preliminary data.</text>
</comment>